<organism evidence="2 3">
    <name type="scientific">Streptomyces liangshanensis</name>
    <dbReference type="NCBI Taxonomy" id="2717324"/>
    <lineage>
        <taxon>Bacteria</taxon>
        <taxon>Bacillati</taxon>
        <taxon>Actinomycetota</taxon>
        <taxon>Actinomycetes</taxon>
        <taxon>Kitasatosporales</taxon>
        <taxon>Streptomycetaceae</taxon>
        <taxon>Streptomyces</taxon>
    </lineage>
</organism>
<dbReference type="KEGG" id="slia:HA039_15560"/>
<evidence type="ECO:0000313" key="3">
    <source>
        <dbReference type="Proteomes" id="UP000501179"/>
    </source>
</evidence>
<proteinExistence type="predicted"/>
<feature type="domain" description="DUF397" evidence="1">
    <location>
        <begin position="6"/>
        <end position="25"/>
    </location>
</feature>
<accession>A0A6G9GZ42</accession>
<evidence type="ECO:0000259" key="1">
    <source>
        <dbReference type="Pfam" id="PF04149"/>
    </source>
</evidence>
<protein>
    <submittedName>
        <fullName evidence="2">DUF397 domain-containing protein</fullName>
    </submittedName>
</protein>
<dbReference type="AlphaFoldDB" id="A0A6G9GZ42"/>
<name>A0A6G9GZ42_9ACTN</name>
<dbReference type="Pfam" id="PF04149">
    <property type="entry name" value="DUF397"/>
    <property type="match status" value="2"/>
</dbReference>
<dbReference type="EMBL" id="CP050177">
    <property type="protein sequence ID" value="QIQ03553.1"/>
    <property type="molecule type" value="Genomic_DNA"/>
</dbReference>
<sequence length="78" mass="8534">MTSTQQWFKSSYSGSSGGECIEVAFNWRKSSYSDSEGAQCVEVATTPHTIHLRDSKNPGGPTFAVAPTAWTKFLDWTA</sequence>
<feature type="domain" description="DUF397" evidence="1">
    <location>
        <begin position="26"/>
        <end position="75"/>
    </location>
</feature>
<keyword evidence="3" id="KW-1185">Reference proteome</keyword>
<gene>
    <name evidence="2" type="ORF">HA039_15560</name>
</gene>
<reference evidence="2 3" key="1">
    <citation type="submission" date="2020-03" db="EMBL/GenBank/DDBJ databases">
        <title>A novel species.</title>
        <authorList>
            <person name="Gao J."/>
        </authorList>
    </citation>
    <scope>NUCLEOTIDE SEQUENCE [LARGE SCALE GENOMIC DNA]</scope>
    <source>
        <strain evidence="2 3">QMT-12</strain>
    </source>
</reference>
<dbReference type="InterPro" id="IPR007278">
    <property type="entry name" value="DUF397"/>
</dbReference>
<dbReference type="Proteomes" id="UP000501179">
    <property type="component" value="Chromosome"/>
</dbReference>
<dbReference type="RefSeq" id="WP_167029630.1">
    <property type="nucleotide sequence ID" value="NZ_CP050177.1"/>
</dbReference>
<evidence type="ECO:0000313" key="2">
    <source>
        <dbReference type="EMBL" id="QIQ03553.1"/>
    </source>
</evidence>